<evidence type="ECO:0000259" key="7">
    <source>
        <dbReference type="Pfam" id="PF03944"/>
    </source>
</evidence>
<dbReference type="AlphaFoldDB" id="A0A2A8ZXA4"/>
<dbReference type="InterPro" id="IPR036716">
    <property type="entry name" value="Pest_crys_N_sf"/>
</dbReference>
<dbReference type="InterPro" id="IPR008979">
    <property type="entry name" value="Galactose-bd-like_sf"/>
</dbReference>
<feature type="domain" description="Pesticidal crystal protein Cry" evidence="9">
    <location>
        <begin position="753"/>
        <end position="856"/>
    </location>
</feature>
<keyword evidence="3" id="KW-0749">Sporulation</keyword>
<dbReference type="InterPro" id="IPR001178">
    <property type="entry name" value="Pest_cryst_dom_II"/>
</dbReference>
<evidence type="ECO:0000256" key="3">
    <source>
        <dbReference type="ARBA" id="ARBA00022969"/>
    </source>
</evidence>
<dbReference type="Proteomes" id="UP000220032">
    <property type="component" value="Unassembled WGS sequence"/>
</dbReference>
<feature type="non-terminal residue" evidence="10">
    <location>
        <position position="956"/>
    </location>
</feature>
<dbReference type="SUPFAM" id="SSF56849">
    <property type="entry name" value="delta-Endotoxin (insectocide), N-terminal domain"/>
    <property type="match status" value="1"/>
</dbReference>
<evidence type="ECO:0000259" key="8">
    <source>
        <dbReference type="Pfam" id="PF03945"/>
    </source>
</evidence>
<gene>
    <name evidence="10" type="ORF">CN307_18150</name>
</gene>
<dbReference type="GO" id="GO:0090729">
    <property type="term" value="F:toxin activity"/>
    <property type="evidence" value="ECO:0007669"/>
    <property type="project" value="UniProtKB-KW"/>
</dbReference>
<accession>A0A2A8ZXA4</accession>
<dbReference type="InterPro" id="IPR036399">
    <property type="entry name" value="Pest_cryst_cen_dom_sf"/>
</dbReference>
<evidence type="ECO:0000259" key="9">
    <source>
        <dbReference type="Pfam" id="PF17997"/>
    </source>
</evidence>
<protein>
    <recommendedName>
        <fullName evidence="5">Crystaline entomocidal protoxin</fullName>
    </recommendedName>
</protein>
<feature type="domain" description="Pesticidal crystal protein" evidence="6">
    <location>
        <begin position="336"/>
        <end position="496"/>
    </location>
</feature>
<dbReference type="Gene3D" id="1.20.190.10">
    <property type="entry name" value="Pesticidal crystal protein, N-terminal domain"/>
    <property type="match status" value="1"/>
</dbReference>
<dbReference type="InterPro" id="IPR041587">
    <property type="entry name" value="Cry_V"/>
</dbReference>
<evidence type="ECO:0000313" key="10">
    <source>
        <dbReference type="EMBL" id="PFE13220.1"/>
    </source>
</evidence>
<dbReference type="CDD" id="cd04085">
    <property type="entry name" value="delta_endotoxin_C"/>
    <property type="match status" value="1"/>
</dbReference>
<dbReference type="PANTHER" id="PTHR37003:SF2">
    <property type="entry name" value="PESTICIDAL CRYSTAL PROTEIN N-TERMINAL DOMAIN-CONTAINING PROTEIN"/>
    <property type="match status" value="1"/>
</dbReference>
<dbReference type="PANTHER" id="PTHR37003">
    <property type="entry name" value="ENDOTOXIN_N DOMAIN-CONTAINING PROTEIN-RELATED"/>
    <property type="match status" value="1"/>
</dbReference>
<evidence type="ECO:0000313" key="11">
    <source>
        <dbReference type="Proteomes" id="UP000220032"/>
    </source>
</evidence>
<evidence type="ECO:0000256" key="2">
    <source>
        <dbReference type="ARBA" id="ARBA00022656"/>
    </source>
</evidence>
<reference evidence="10 11" key="1">
    <citation type="submission" date="2017-09" db="EMBL/GenBank/DDBJ databases">
        <title>Large-scale bioinformatics analysis of Bacillus genomes uncovers conserved roles of natural products in bacterial physiology.</title>
        <authorList>
            <consortium name="Agbiome Team Llc"/>
            <person name="Bleich R.M."/>
            <person name="Grubbs K.J."/>
            <person name="Santa Maria K.C."/>
            <person name="Allen S.E."/>
            <person name="Farag S."/>
            <person name="Shank E.A."/>
            <person name="Bowers A."/>
        </authorList>
    </citation>
    <scope>NUCLEOTIDE SEQUENCE [LARGE SCALE GENOMIC DNA]</scope>
    <source>
        <strain evidence="10 11">AFS022681</strain>
    </source>
</reference>
<sequence length="956" mass="107577">MNQYYRNDEMEILDPGMGQPRYPYARPNSELQSMHYKDWLDMCERNGNGLTTLRRGTLASAQDIITVSLDILGTILGFIPIVGGALSAGVSILNSIIGLLWPEPEEPGIPTDPNAIWIEFMEKVEQLIDQKISQEAFNAAIGRLTGLKRALNLYQVSFELWADDQTDEELKEDVRTRFTAALFEMVATIETFRYPGQEVNLLTVFAQAADLHLLLLREGIMYGLQWGFDQRTVDSFYTNSQKEGLKDLLPIYTDHCTYWYNEGLKITYNLKPDLSNTERYPWAANKPSWNIQVLEELEGWNLFNDFRRDVTIMALDLVALWPTYDLYYYDNLKYGVKTELTRPVYSQAAGTSWGSILPRDRYEQGIVRSPHLVTLLQSIDFKLNPGPFTPSNSYQHYTGLQLKYYYSGRDYTIHASPLIGTTSSSGKTINVDGKSGSVIYQSDIKHNDAVYTMEFKKTNGSSEQVGYTYNPNYSTLSWPPETDVSNYGHQMSWISGPVELNTIPAFGVEWLHESCSPFNVIADDTVENPIITQIPAVKGASISGNATVIKNPGHTGGDLVQLPANSGSQAQLFITVETPPSKIGKTYQIRVRYAASSAAALQVNQCNFSGGSCYNTASIAVPATYSNNALLYNAFQYADVFPITIQNIDFSLQFFNRSGGPIILDKIEFIPIEGSLEEYTAKQELENVRKAVNALFTNNTKNALRLEITDYDVDQAANKVACMSSARYEKEKMILLDQVKFAKRLSQARNLLNYGDFESPNWSDKNGWKVSNNVMVQSDYPISKGRYLKMPGARISEFSSKLYSTYAYQKVDESNLKPYTRYLVRGFVESSKKLDLFVTRYGKDIYTEMNIPPYQVISNQAGRILDGCGMEQVSGYTISPTMSSNPCQNVYATNEDRFMMPSLNGLCEDKQHFLFHIDVGELDTRADPGIEVGFKISSPEGMAKLDNVEVIEAQPL</sequence>
<dbReference type="InterPro" id="IPR038979">
    <property type="entry name" value="Pest_crys"/>
</dbReference>
<comment type="caution">
    <text evidence="10">The sequence shown here is derived from an EMBL/GenBank/DDBJ whole genome shotgun (WGS) entry which is preliminary data.</text>
</comment>
<name>A0A2A8ZXA4_BACCE</name>
<dbReference type="Pfam" id="PF17997">
    <property type="entry name" value="Cry1Ac_D5"/>
    <property type="match status" value="2"/>
</dbReference>
<dbReference type="RefSeq" id="WP_098343078.1">
    <property type="nucleotide sequence ID" value="NZ_NTRR01000028.1"/>
</dbReference>
<dbReference type="SUPFAM" id="SSF49785">
    <property type="entry name" value="Galactose-binding domain-like"/>
    <property type="match status" value="1"/>
</dbReference>
<dbReference type="Gene3D" id="2.60.120.260">
    <property type="entry name" value="Galactose-binding domain-like"/>
    <property type="match status" value="1"/>
</dbReference>
<evidence type="ECO:0000256" key="5">
    <source>
        <dbReference type="ARBA" id="ARBA00029653"/>
    </source>
</evidence>
<dbReference type="InterPro" id="IPR005639">
    <property type="entry name" value="Pest_crys_dom_I"/>
</dbReference>
<dbReference type="GO" id="GO:0030435">
    <property type="term" value="P:sporulation resulting in formation of a cellular spore"/>
    <property type="evidence" value="ECO:0007669"/>
    <property type="project" value="UniProtKB-KW"/>
</dbReference>
<feature type="domain" description="Pesticidal crystal protein" evidence="7">
    <location>
        <begin position="531"/>
        <end position="673"/>
    </location>
</feature>
<dbReference type="Gene3D" id="2.100.10.10">
    <property type="entry name" value="Pesticidal crystal protein, central domain"/>
    <property type="match status" value="1"/>
</dbReference>
<dbReference type="EMBL" id="NTRR01000028">
    <property type="protein sequence ID" value="PFE13220.1"/>
    <property type="molecule type" value="Genomic_DNA"/>
</dbReference>
<evidence type="ECO:0000259" key="6">
    <source>
        <dbReference type="Pfam" id="PF00555"/>
    </source>
</evidence>
<proteinExistence type="inferred from homology"/>
<organism evidence="10 11">
    <name type="scientific">Bacillus cereus</name>
    <dbReference type="NCBI Taxonomy" id="1396"/>
    <lineage>
        <taxon>Bacteria</taxon>
        <taxon>Bacillati</taxon>
        <taxon>Bacillota</taxon>
        <taxon>Bacilli</taxon>
        <taxon>Bacillales</taxon>
        <taxon>Bacillaceae</taxon>
        <taxon>Bacillus</taxon>
        <taxon>Bacillus cereus group</taxon>
    </lineage>
</organism>
<dbReference type="Pfam" id="PF03945">
    <property type="entry name" value="Endotoxin_N"/>
    <property type="match status" value="1"/>
</dbReference>
<dbReference type="GO" id="GO:0001907">
    <property type="term" value="P:symbiont-mediated killing of host cell"/>
    <property type="evidence" value="ECO:0007669"/>
    <property type="project" value="InterPro"/>
</dbReference>
<dbReference type="GO" id="GO:0005102">
    <property type="term" value="F:signaling receptor binding"/>
    <property type="evidence" value="ECO:0007669"/>
    <property type="project" value="InterPro"/>
</dbReference>
<dbReference type="Pfam" id="PF00555">
    <property type="entry name" value="Endotoxin_M"/>
    <property type="match status" value="1"/>
</dbReference>
<dbReference type="SUPFAM" id="SSF51096">
    <property type="entry name" value="delta-Endotoxin (insectocide), middle domain"/>
    <property type="match status" value="1"/>
</dbReference>
<feature type="domain" description="Pesticidal crystal protein Cry" evidence="9">
    <location>
        <begin position="906"/>
        <end position="952"/>
    </location>
</feature>
<comment type="similarity">
    <text evidence="1">Belongs to the delta endotoxin family.</text>
</comment>
<evidence type="ECO:0000256" key="1">
    <source>
        <dbReference type="ARBA" id="ARBA00007819"/>
    </source>
</evidence>
<keyword evidence="2" id="KW-0800">Toxin</keyword>
<evidence type="ECO:0000256" key="4">
    <source>
        <dbReference type="ARBA" id="ARBA00023026"/>
    </source>
</evidence>
<dbReference type="Pfam" id="PF03944">
    <property type="entry name" value="Endotoxin_C"/>
    <property type="match status" value="1"/>
</dbReference>
<keyword evidence="4" id="KW-0843">Virulence</keyword>
<dbReference type="InterPro" id="IPR005638">
    <property type="entry name" value="Pest_crys_dom-III"/>
</dbReference>
<feature type="domain" description="Pesticidal crystal protein" evidence="8">
    <location>
        <begin position="72"/>
        <end position="325"/>
    </location>
</feature>